<proteinExistence type="predicted"/>
<evidence type="ECO:0000256" key="2">
    <source>
        <dbReference type="ARBA" id="ARBA00022679"/>
    </source>
</evidence>
<keyword evidence="2 4" id="KW-0808">Transferase</keyword>
<evidence type="ECO:0000259" key="3">
    <source>
        <dbReference type="Pfam" id="PF13439"/>
    </source>
</evidence>
<evidence type="ECO:0000313" key="4">
    <source>
        <dbReference type="EMBL" id="HII83755.1"/>
    </source>
</evidence>
<dbReference type="Pfam" id="PF13439">
    <property type="entry name" value="Glyco_transf_4"/>
    <property type="match status" value="1"/>
</dbReference>
<reference evidence="5" key="1">
    <citation type="journal article" date="2020" name="bioRxiv">
        <title>A rank-normalized archaeal taxonomy based on genome phylogeny resolves widespread incomplete and uneven classifications.</title>
        <authorList>
            <person name="Rinke C."/>
            <person name="Chuvochina M."/>
            <person name="Mussig A.J."/>
            <person name="Chaumeil P.-A."/>
            <person name="Waite D.W."/>
            <person name="Whitman W.B."/>
            <person name="Parks D.H."/>
            <person name="Hugenholtz P."/>
        </authorList>
    </citation>
    <scope>NUCLEOTIDE SEQUENCE [LARGE SCALE GENOMIC DNA]</scope>
</reference>
<dbReference type="SUPFAM" id="SSF53756">
    <property type="entry name" value="UDP-Glycosyltransferase/glycogen phosphorylase"/>
    <property type="match status" value="1"/>
</dbReference>
<dbReference type="EMBL" id="DUHE01000081">
    <property type="protein sequence ID" value="HII83755.1"/>
    <property type="molecule type" value="Genomic_DNA"/>
</dbReference>
<comment type="caution">
    <text evidence="4">The sequence shown here is derived from an EMBL/GenBank/DDBJ whole genome shotgun (WGS) entry which is preliminary data.</text>
</comment>
<dbReference type="Proteomes" id="UP000586031">
    <property type="component" value="Unassembled WGS sequence"/>
</dbReference>
<dbReference type="AlphaFoldDB" id="A0A7J4TH82"/>
<feature type="non-terminal residue" evidence="4">
    <location>
        <position position="380"/>
    </location>
</feature>
<dbReference type="PANTHER" id="PTHR12526:SF629">
    <property type="entry name" value="TEICHURONIC ACID BIOSYNTHESIS GLYCOSYLTRANSFERASE TUAH-RELATED"/>
    <property type="match status" value="1"/>
</dbReference>
<evidence type="ECO:0000256" key="1">
    <source>
        <dbReference type="ARBA" id="ARBA00022676"/>
    </source>
</evidence>
<protein>
    <submittedName>
        <fullName evidence="4">Glycosyltransferase family 4 protein</fullName>
    </submittedName>
</protein>
<feature type="domain" description="Glycosyltransferase subfamily 4-like N-terminal" evidence="3">
    <location>
        <begin position="22"/>
        <end position="212"/>
    </location>
</feature>
<dbReference type="Gene3D" id="3.40.50.2000">
    <property type="entry name" value="Glycogen Phosphorylase B"/>
    <property type="match status" value="2"/>
</dbReference>
<dbReference type="InterPro" id="IPR028098">
    <property type="entry name" value="Glyco_trans_4-like_N"/>
</dbReference>
<accession>A0A7J4TH82</accession>
<dbReference type="GO" id="GO:0016757">
    <property type="term" value="F:glycosyltransferase activity"/>
    <property type="evidence" value="ECO:0007669"/>
    <property type="project" value="UniProtKB-KW"/>
</dbReference>
<name>A0A7J4TH82_9EURY</name>
<sequence length="380" mass="44193">MKVLVIYYKQDAVVSTLRLGGLIKYLPEFGWEPIILTNKPSPELNNFKVITVPYDDDYIKRLPKILRNIKNYSNIFLKIIKFTWMAFFLYPDAQKYWYKPALDAVEDLLENEDIDAVISSFPPVTPHLIAKSIHENYGIPWIADLRDLWTQYGYYVYRFVFPRYYLEKRLEIETLSQADYLTIVSKPLGKKLKRLHKNSKICVIPNGFDPEQVNPGYSLSKKFSITYSGGLWNGRRDPRKLFEAIEQLKKENKININDLEINFFGPNEDADWLREIIKSYEICEIIKIHGLIPRDDVIKKQWESQLLLLLLWDNPDEKGVFTGKLFEYLAAKRPILAVGYVGGVVDELLNQTNVGISLSNVDKIKEEILKAYSEFKSSGS</sequence>
<organism evidence="4 5">
    <name type="scientific">Methanobacterium subterraneum</name>
    <dbReference type="NCBI Taxonomy" id="59277"/>
    <lineage>
        <taxon>Archaea</taxon>
        <taxon>Methanobacteriati</taxon>
        <taxon>Methanobacteriota</taxon>
        <taxon>Methanomada group</taxon>
        <taxon>Methanobacteria</taxon>
        <taxon>Methanobacteriales</taxon>
        <taxon>Methanobacteriaceae</taxon>
        <taxon>Methanobacterium</taxon>
    </lineage>
</organism>
<gene>
    <name evidence="4" type="ORF">HA271_02705</name>
</gene>
<dbReference type="PANTHER" id="PTHR12526">
    <property type="entry name" value="GLYCOSYLTRANSFERASE"/>
    <property type="match status" value="1"/>
</dbReference>
<evidence type="ECO:0000313" key="5">
    <source>
        <dbReference type="Proteomes" id="UP000586031"/>
    </source>
</evidence>
<keyword evidence="1" id="KW-0328">Glycosyltransferase</keyword>